<dbReference type="PANTHER" id="PTHR43245:SF52">
    <property type="entry name" value="NAD-DEPENDENT EPIMERASE_DEHYDRATASE"/>
    <property type="match status" value="1"/>
</dbReference>
<reference evidence="3 4" key="1">
    <citation type="submission" date="2019-01" db="EMBL/GenBank/DDBJ databases">
        <title>Egibacter rhizosphaerae EGI 80759T.</title>
        <authorList>
            <person name="Chen D.-D."/>
            <person name="Tian Y."/>
            <person name="Jiao J.-Y."/>
            <person name="Zhang X.-T."/>
            <person name="Zhang Y.-G."/>
            <person name="Zhang Y."/>
            <person name="Xiao M."/>
            <person name="Shu W.-S."/>
            <person name="Li W.-J."/>
        </authorList>
    </citation>
    <scope>NUCLEOTIDE SEQUENCE [LARGE SCALE GENOMIC DNA]</scope>
    <source>
        <strain evidence="3 4">EGI 80759</strain>
    </source>
</reference>
<gene>
    <name evidence="3" type="ORF">ER308_12590</name>
</gene>
<organism evidence="3 4">
    <name type="scientific">Egibacter rhizosphaerae</name>
    <dbReference type="NCBI Taxonomy" id="1670831"/>
    <lineage>
        <taxon>Bacteria</taxon>
        <taxon>Bacillati</taxon>
        <taxon>Actinomycetota</taxon>
        <taxon>Nitriliruptoria</taxon>
        <taxon>Egibacterales</taxon>
        <taxon>Egibacteraceae</taxon>
        <taxon>Egibacter</taxon>
    </lineage>
</organism>
<dbReference type="PANTHER" id="PTHR43245">
    <property type="entry name" value="BIFUNCTIONAL POLYMYXIN RESISTANCE PROTEIN ARNA"/>
    <property type="match status" value="1"/>
</dbReference>
<accession>A0A411YGF4</accession>
<evidence type="ECO:0000256" key="1">
    <source>
        <dbReference type="SAM" id="MobiDB-lite"/>
    </source>
</evidence>
<evidence type="ECO:0000259" key="2">
    <source>
        <dbReference type="Pfam" id="PF01370"/>
    </source>
</evidence>
<sequence length="395" mass="42773">MADEHGRRILVTGISGALAGALVQRLEADDRVDYVGGVDLDDPCVPLERAEFIRADLRNPLVARVIESTGVDTLVHLALVTTPAQGGGRARMKELNVIGTMQLLAAAQKAPRLERVVVRSSTALYGSHYRDPALFGEDSTIDVSSRAGYAKDAGEVEGYARGLARRRPDLTLTLLRLANTVGPTVETPLTRYFQLPVAPTVLGYDPRLQLLHEDDAVEVLQRATMEGHPGLYNVAGPGIVYLSQAIRLAGKVEAPLPRPLLPLVAGWLRSAGLVDFSPDQLQFLLFGRVADTTRLQRTFGFMPEHDTRTALTDFLAERAVEPLIEPERVEELEARLLGLARRTLRTGGQPAPGDREDRAASRATARPPAPQEPVATPGGHDGIDGRPGDREGDRP</sequence>
<dbReference type="AlphaFoldDB" id="A0A411YGF4"/>
<dbReference type="OrthoDB" id="3205647at2"/>
<dbReference type="Proteomes" id="UP000291469">
    <property type="component" value="Chromosome"/>
</dbReference>
<evidence type="ECO:0000313" key="3">
    <source>
        <dbReference type="EMBL" id="QBI20320.1"/>
    </source>
</evidence>
<feature type="compositionally biased region" description="Basic and acidic residues" evidence="1">
    <location>
        <begin position="381"/>
        <end position="395"/>
    </location>
</feature>
<dbReference type="Pfam" id="PF01370">
    <property type="entry name" value="Epimerase"/>
    <property type="match status" value="1"/>
</dbReference>
<proteinExistence type="predicted"/>
<protein>
    <submittedName>
        <fullName evidence="3">NAD-dependent epimerase/dehydratase family protein</fullName>
    </submittedName>
</protein>
<feature type="region of interest" description="Disordered" evidence="1">
    <location>
        <begin position="343"/>
        <end position="395"/>
    </location>
</feature>
<name>A0A411YGF4_9ACTN</name>
<dbReference type="InterPro" id="IPR036291">
    <property type="entry name" value="NAD(P)-bd_dom_sf"/>
</dbReference>
<dbReference type="RefSeq" id="WP_131155317.1">
    <property type="nucleotide sequence ID" value="NZ_CP036402.1"/>
</dbReference>
<dbReference type="InterPro" id="IPR001509">
    <property type="entry name" value="Epimerase_deHydtase"/>
</dbReference>
<dbReference type="KEGG" id="erz:ER308_12590"/>
<dbReference type="EMBL" id="CP036402">
    <property type="protein sequence ID" value="QBI20320.1"/>
    <property type="molecule type" value="Genomic_DNA"/>
</dbReference>
<dbReference type="SUPFAM" id="SSF51735">
    <property type="entry name" value="NAD(P)-binding Rossmann-fold domains"/>
    <property type="match status" value="1"/>
</dbReference>
<evidence type="ECO:0000313" key="4">
    <source>
        <dbReference type="Proteomes" id="UP000291469"/>
    </source>
</evidence>
<feature type="domain" description="NAD-dependent epimerase/dehydratase" evidence="2">
    <location>
        <begin position="9"/>
        <end position="235"/>
    </location>
</feature>
<keyword evidence="4" id="KW-1185">Reference proteome</keyword>
<dbReference type="Gene3D" id="3.40.50.720">
    <property type="entry name" value="NAD(P)-binding Rossmann-like Domain"/>
    <property type="match status" value="1"/>
</dbReference>
<dbReference type="InterPro" id="IPR050177">
    <property type="entry name" value="Lipid_A_modif_metabolic_enz"/>
</dbReference>